<dbReference type="FunFam" id="3.60.40.10:FF:000058">
    <property type="entry name" value="Stage II sporulation protein E"/>
    <property type="match status" value="1"/>
</dbReference>
<dbReference type="Pfam" id="PF07228">
    <property type="entry name" value="SpoIIE"/>
    <property type="match status" value="1"/>
</dbReference>
<evidence type="ECO:0000313" key="4">
    <source>
        <dbReference type="EMBL" id="AZQ75164.1"/>
    </source>
</evidence>
<dbReference type="GO" id="GO:0016791">
    <property type="term" value="F:phosphatase activity"/>
    <property type="evidence" value="ECO:0007669"/>
    <property type="project" value="TreeGrafter"/>
</dbReference>
<feature type="domain" description="PPM-type phosphatase" evidence="3">
    <location>
        <begin position="143"/>
        <end position="366"/>
    </location>
</feature>
<dbReference type="PANTHER" id="PTHR43156">
    <property type="entry name" value="STAGE II SPORULATION PROTEIN E-RELATED"/>
    <property type="match status" value="1"/>
</dbReference>
<evidence type="ECO:0000256" key="1">
    <source>
        <dbReference type="ARBA" id="ARBA00022801"/>
    </source>
</evidence>
<dbReference type="SMART" id="SM00331">
    <property type="entry name" value="PP2C_SIG"/>
    <property type="match status" value="1"/>
</dbReference>
<dbReference type="PANTHER" id="PTHR43156:SF2">
    <property type="entry name" value="STAGE II SPORULATION PROTEIN E"/>
    <property type="match status" value="1"/>
</dbReference>
<dbReference type="RefSeq" id="WP_126917666.1">
    <property type="nucleotide sequence ID" value="NZ_CP034587.1"/>
</dbReference>
<keyword evidence="1" id="KW-0378">Hydrolase</keyword>
<dbReference type="InterPro" id="IPR036457">
    <property type="entry name" value="PPM-type-like_dom_sf"/>
</dbReference>
<keyword evidence="2" id="KW-0812">Transmembrane</keyword>
<dbReference type="InterPro" id="IPR052016">
    <property type="entry name" value="Bact_Sigma-Reg"/>
</dbReference>
<proteinExistence type="predicted"/>
<feature type="transmembrane region" description="Helical" evidence="2">
    <location>
        <begin position="63"/>
        <end position="86"/>
    </location>
</feature>
<dbReference type="Proteomes" id="UP000267900">
    <property type="component" value="Chromosome"/>
</dbReference>
<dbReference type="AlphaFoldDB" id="A0A3Q9FYY2"/>
<evidence type="ECO:0000259" key="3">
    <source>
        <dbReference type="SMART" id="SM00331"/>
    </source>
</evidence>
<gene>
    <name evidence="4" type="ORF">EKH77_32040</name>
</gene>
<reference evidence="4 5" key="1">
    <citation type="submission" date="2018-12" db="EMBL/GenBank/DDBJ databases">
        <title>The whole draft genome of Streptomyce luteoverticillatus CGMCC 15060.</title>
        <authorList>
            <person name="Feng Z."/>
            <person name="Chen G."/>
            <person name="Zhang J."/>
            <person name="Zhu H."/>
            <person name="Yu X."/>
            <person name="Zhang W."/>
            <person name="Zhang X."/>
        </authorList>
    </citation>
    <scope>NUCLEOTIDE SEQUENCE [LARGE SCALE GENOMIC DNA]</scope>
    <source>
        <strain evidence="4 5">CGMCC 15060</strain>
    </source>
</reference>
<evidence type="ECO:0000256" key="2">
    <source>
        <dbReference type="SAM" id="Phobius"/>
    </source>
</evidence>
<dbReference type="InterPro" id="IPR001932">
    <property type="entry name" value="PPM-type_phosphatase-like_dom"/>
</dbReference>
<evidence type="ECO:0000313" key="5">
    <source>
        <dbReference type="Proteomes" id="UP000267900"/>
    </source>
</evidence>
<accession>A0A3Q9FYY2</accession>
<feature type="transmembrane region" description="Helical" evidence="2">
    <location>
        <begin position="20"/>
        <end position="38"/>
    </location>
</feature>
<dbReference type="Gene3D" id="3.60.40.10">
    <property type="entry name" value="PPM-type phosphatase domain"/>
    <property type="match status" value="1"/>
</dbReference>
<name>A0A3Q9FYY2_STRLT</name>
<keyword evidence="2" id="KW-1133">Transmembrane helix</keyword>
<keyword evidence="2" id="KW-0472">Membrane</keyword>
<organism evidence="4 5">
    <name type="scientific">Streptomyces luteoverticillatus</name>
    <name type="common">Streptoverticillium luteoverticillatus</name>
    <dbReference type="NCBI Taxonomy" id="66425"/>
    <lineage>
        <taxon>Bacteria</taxon>
        <taxon>Bacillati</taxon>
        <taxon>Actinomycetota</taxon>
        <taxon>Actinomycetes</taxon>
        <taxon>Kitasatosporales</taxon>
        <taxon>Streptomycetaceae</taxon>
        <taxon>Streptomyces</taxon>
    </lineage>
</organism>
<dbReference type="EMBL" id="CP034587">
    <property type="protein sequence ID" value="AZQ75164.1"/>
    <property type="molecule type" value="Genomic_DNA"/>
</dbReference>
<feature type="transmembrane region" description="Helical" evidence="2">
    <location>
        <begin position="92"/>
        <end position="110"/>
    </location>
</feature>
<dbReference type="OrthoDB" id="311904at2"/>
<sequence>MHLRPRSRRAEGPWHGNPALIAAPLALIALIVVLDLWTGKSIQLGPLLVVAPAITATFGSPRLVALVAALAVGAQLVLSAVLGGVTTANHEAQIGALLTISLFVLGFRYAHERHERQLGRARLVADVIQRYLLRPLPQRVGPLRVAAVYVAAEAEARMGGDLYATARTPDGNRFLIGDVRGKGLPAIGSTTLLLGAFHAAAHRNPPLARLVAHLHNTVYWDTVAPSDEPDNEEGFVTAAVLDVPDEEPVIRLISCGHPPPLLVHRGRVTPLTVRDPALPLGVGSDMEADDYEVETFPFEAGDLLLLYTDGVTESRDARGVFYPLAERVTAWRERDPQRLVQRLHDDLLHHAGGTLTDDAALVAVLRCR</sequence>
<protein>
    <submittedName>
        <fullName evidence="4">Serine/threonine-protein phosphatase</fullName>
    </submittedName>
</protein>
<keyword evidence="5" id="KW-1185">Reference proteome</keyword>
<dbReference type="SUPFAM" id="SSF81606">
    <property type="entry name" value="PP2C-like"/>
    <property type="match status" value="1"/>
</dbReference>